<dbReference type="InterPro" id="IPR035919">
    <property type="entry name" value="EAL_sf"/>
</dbReference>
<dbReference type="PROSITE" id="PS50883">
    <property type="entry name" value="EAL"/>
    <property type="match status" value="1"/>
</dbReference>
<dbReference type="SUPFAM" id="SSF141868">
    <property type="entry name" value="EAL domain-like"/>
    <property type="match status" value="1"/>
</dbReference>
<dbReference type="PANTHER" id="PTHR44757">
    <property type="entry name" value="DIGUANYLATE CYCLASE DGCP"/>
    <property type="match status" value="1"/>
</dbReference>
<dbReference type="Pfam" id="PF00990">
    <property type="entry name" value="GGDEF"/>
    <property type="match status" value="1"/>
</dbReference>
<dbReference type="InterPro" id="IPR035965">
    <property type="entry name" value="PAS-like_dom_sf"/>
</dbReference>
<keyword evidence="2" id="KW-0973">c-di-GMP</keyword>
<dbReference type="Proteomes" id="UP000217763">
    <property type="component" value="Chromosome"/>
</dbReference>
<dbReference type="Pfam" id="PF13426">
    <property type="entry name" value="PAS_9"/>
    <property type="match status" value="1"/>
</dbReference>
<dbReference type="EC" id="3.1.4.52" evidence="1"/>
<dbReference type="InterPro" id="IPR033414">
    <property type="entry name" value="Sensor_dom"/>
</dbReference>
<dbReference type="KEGG" id="zdf:AN401_12660"/>
<dbReference type="Gene3D" id="3.30.450.20">
    <property type="entry name" value="PAS domain"/>
    <property type="match status" value="1"/>
</dbReference>
<dbReference type="InterPro" id="IPR000700">
    <property type="entry name" value="PAS-assoc_C"/>
</dbReference>
<protein>
    <recommendedName>
        <fullName evidence="1">cyclic-guanylate-specific phosphodiesterase</fullName>
        <ecNumber evidence="1">3.1.4.52</ecNumber>
    </recommendedName>
</protein>
<dbReference type="SMART" id="SM00052">
    <property type="entry name" value="EAL"/>
    <property type="match status" value="1"/>
</dbReference>
<dbReference type="SUPFAM" id="SSF55785">
    <property type="entry name" value="PYP-like sensor domain (PAS domain)"/>
    <property type="match status" value="1"/>
</dbReference>
<organism evidence="7 8">
    <name type="scientific">Zobellella denitrificans</name>
    <dbReference type="NCBI Taxonomy" id="347534"/>
    <lineage>
        <taxon>Bacteria</taxon>
        <taxon>Pseudomonadati</taxon>
        <taxon>Pseudomonadota</taxon>
        <taxon>Gammaproteobacteria</taxon>
        <taxon>Aeromonadales</taxon>
        <taxon>Aeromonadaceae</taxon>
        <taxon>Zobellella</taxon>
    </lineage>
</organism>
<dbReference type="SUPFAM" id="SSF55073">
    <property type="entry name" value="Nucleotide cyclase"/>
    <property type="match status" value="1"/>
</dbReference>
<dbReference type="PROSITE" id="PS50887">
    <property type="entry name" value="GGDEF"/>
    <property type="match status" value="1"/>
</dbReference>
<reference evidence="8" key="1">
    <citation type="submission" date="2015-09" db="EMBL/GenBank/DDBJ databases">
        <authorList>
            <person name="Shao Z."/>
            <person name="Wang L."/>
        </authorList>
    </citation>
    <scope>NUCLEOTIDE SEQUENCE [LARGE SCALE GENOMIC DNA]</scope>
    <source>
        <strain evidence="8">F13-1</strain>
    </source>
</reference>
<feature type="domain" description="GGDEF" evidence="6">
    <location>
        <begin position="398"/>
        <end position="530"/>
    </location>
</feature>
<dbReference type="EMBL" id="CP012621">
    <property type="protein sequence ID" value="ATG74598.1"/>
    <property type="molecule type" value="Genomic_DNA"/>
</dbReference>
<dbReference type="GO" id="GO:0071111">
    <property type="term" value="F:cyclic-guanylate-specific phosphodiesterase activity"/>
    <property type="evidence" value="ECO:0007669"/>
    <property type="project" value="UniProtKB-EC"/>
</dbReference>
<dbReference type="GO" id="GO:0007165">
    <property type="term" value="P:signal transduction"/>
    <property type="evidence" value="ECO:0007669"/>
    <property type="project" value="InterPro"/>
</dbReference>
<dbReference type="InterPro" id="IPR052155">
    <property type="entry name" value="Biofilm_reg_signaling"/>
</dbReference>
<evidence type="ECO:0000256" key="1">
    <source>
        <dbReference type="ARBA" id="ARBA00012282"/>
    </source>
</evidence>
<dbReference type="SMART" id="SM00304">
    <property type="entry name" value="HAMP"/>
    <property type="match status" value="1"/>
</dbReference>
<dbReference type="GO" id="GO:0016020">
    <property type="term" value="C:membrane"/>
    <property type="evidence" value="ECO:0007669"/>
    <property type="project" value="InterPro"/>
</dbReference>
<evidence type="ECO:0000259" key="3">
    <source>
        <dbReference type="PROSITE" id="PS50113"/>
    </source>
</evidence>
<evidence type="ECO:0000313" key="8">
    <source>
        <dbReference type="Proteomes" id="UP000217763"/>
    </source>
</evidence>
<dbReference type="Pfam" id="PF00563">
    <property type="entry name" value="EAL"/>
    <property type="match status" value="1"/>
</dbReference>
<gene>
    <name evidence="7" type="ORF">AN401_12660</name>
</gene>
<feature type="domain" description="PAC" evidence="3">
    <location>
        <begin position="312"/>
        <end position="366"/>
    </location>
</feature>
<evidence type="ECO:0000256" key="2">
    <source>
        <dbReference type="ARBA" id="ARBA00022636"/>
    </source>
</evidence>
<feature type="domain" description="EAL" evidence="4">
    <location>
        <begin position="539"/>
        <end position="792"/>
    </location>
</feature>
<dbReference type="PROSITE" id="PS50113">
    <property type="entry name" value="PAC"/>
    <property type="match status" value="1"/>
</dbReference>
<evidence type="ECO:0000313" key="7">
    <source>
        <dbReference type="EMBL" id="ATG74598.1"/>
    </source>
</evidence>
<sequence length="795" mass="89433">MVEFYRRNPLSLRLVAAILAVSTLFATLAVGVQLYTDYRRDITSLGLRLSDAERTFVPGLVDSLWLMDEQRIRLGLDSIVTLPYVSYATLRTAEGRLYTSGRATNRGHESSHLYVLRHQDDKQQQWVLGELTLLVDKEEIFASLWQKLWVVLASQAAKTMGVTLVILLLLHFSLSRHLAALADVAERLNLNRLTQLVRLDRRRGHHPDELDRLADAMNGMQQRLQREVAELERVHALNRRLSAAVAASPAAMIIMNEQGSAEYVNPALCRLLELPEARCLELDWPTLLENRLSQGMLSSRPAGWLLDKVRQESWQGELLWRTESGRPRWLLAHLSLCRATPDEAGHVLLVMEDITGLKEFEHQLSYQRRYDHLTNLPNRVMAMERLEQMLLQSVQEGGHLAVMVIAVPAYKEVTESLGIAYGDALLQECTQSLNAALGEACFRARTGDDEFLCALRFGQSAEPVEACLQQIKKALSRSVRLDNLPVTPGVAVGVAVYPNDGNQPERLYSRALSAQQRARSQKEPVQFFEPEMQAASYRSLHIATALKHAVEAGELRLFYQPIVDPRTGDYEGVEALVRWQNAELGWVSPLDFIDIAENTGEIVAIGQYILREACRQARQWQLQGRNIRVSVNVSPVQFGEPDFVASVANCLKETGLDADCLKLEITERLLFASSEAAQQKCRQLADMGIRLAMDDFGTGYSSLSYLRDLPFDIVKIDQSFVRHMTRNSRDKALVRGIIDLAHQLGMSVVAEGVEDHVQLELLTRFGCDLMQGYYFSKPVPPEQLFSKEESSSCSG</sequence>
<dbReference type="SMART" id="SM00267">
    <property type="entry name" value="GGDEF"/>
    <property type="match status" value="1"/>
</dbReference>
<evidence type="ECO:0000259" key="5">
    <source>
        <dbReference type="PROSITE" id="PS50885"/>
    </source>
</evidence>
<dbReference type="Gene3D" id="3.20.20.450">
    <property type="entry name" value="EAL domain"/>
    <property type="match status" value="1"/>
</dbReference>
<dbReference type="PANTHER" id="PTHR44757:SF2">
    <property type="entry name" value="BIOFILM ARCHITECTURE MAINTENANCE PROTEIN MBAA"/>
    <property type="match status" value="1"/>
</dbReference>
<proteinExistence type="predicted"/>
<feature type="domain" description="HAMP" evidence="5">
    <location>
        <begin position="172"/>
        <end position="229"/>
    </location>
</feature>
<name>A0A291HR88_9GAMM</name>
<dbReference type="InterPro" id="IPR003660">
    <property type="entry name" value="HAMP_dom"/>
</dbReference>
<dbReference type="FunFam" id="3.20.20.450:FF:000001">
    <property type="entry name" value="Cyclic di-GMP phosphodiesterase yahA"/>
    <property type="match status" value="1"/>
</dbReference>
<dbReference type="AlphaFoldDB" id="A0A291HR88"/>
<evidence type="ECO:0000259" key="6">
    <source>
        <dbReference type="PROSITE" id="PS50887"/>
    </source>
</evidence>
<dbReference type="CDD" id="cd01948">
    <property type="entry name" value="EAL"/>
    <property type="match status" value="1"/>
</dbReference>
<dbReference type="PROSITE" id="PS50885">
    <property type="entry name" value="HAMP"/>
    <property type="match status" value="1"/>
</dbReference>
<accession>A0A291HR88</accession>
<dbReference type="Gene3D" id="3.30.70.270">
    <property type="match status" value="1"/>
</dbReference>
<dbReference type="InterPro" id="IPR000014">
    <property type="entry name" value="PAS"/>
</dbReference>
<dbReference type="InterPro" id="IPR029787">
    <property type="entry name" value="Nucleotide_cyclase"/>
</dbReference>
<dbReference type="InterPro" id="IPR001633">
    <property type="entry name" value="EAL_dom"/>
</dbReference>
<dbReference type="InterPro" id="IPR000160">
    <property type="entry name" value="GGDEF_dom"/>
</dbReference>
<dbReference type="Gene3D" id="6.10.340.10">
    <property type="match status" value="1"/>
</dbReference>
<keyword evidence="8" id="KW-1185">Reference proteome</keyword>
<evidence type="ECO:0000259" key="4">
    <source>
        <dbReference type="PROSITE" id="PS50883"/>
    </source>
</evidence>
<dbReference type="CDD" id="cd01949">
    <property type="entry name" value="GGDEF"/>
    <property type="match status" value="1"/>
</dbReference>
<dbReference type="CDD" id="cd06225">
    <property type="entry name" value="HAMP"/>
    <property type="match status" value="1"/>
</dbReference>
<dbReference type="NCBIfam" id="TIGR00254">
    <property type="entry name" value="GGDEF"/>
    <property type="match status" value="1"/>
</dbReference>
<dbReference type="Pfam" id="PF17149">
    <property type="entry name" value="CHASE5"/>
    <property type="match status" value="1"/>
</dbReference>
<dbReference type="NCBIfam" id="TIGR00229">
    <property type="entry name" value="sensory_box"/>
    <property type="match status" value="1"/>
</dbReference>
<dbReference type="InterPro" id="IPR043128">
    <property type="entry name" value="Rev_trsase/Diguanyl_cyclase"/>
</dbReference>